<evidence type="ECO:0000313" key="4">
    <source>
        <dbReference type="Proteomes" id="UP000238413"/>
    </source>
</evidence>
<keyword evidence="4" id="KW-1185">Reference proteome</keyword>
<evidence type="ECO:0000256" key="1">
    <source>
        <dbReference type="ARBA" id="ARBA00022801"/>
    </source>
</evidence>
<dbReference type="InterPro" id="IPR013736">
    <property type="entry name" value="Xaa-Pro_dipept_C"/>
</dbReference>
<accession>A0ABM6T1V2</accession>
<organism evidence="3 4">
    <name type="scientific">Streptomyces dengpaensis</name>
    <dbReference type="NCBI Taxonomy" id="2049881"/>
    <lineage>
        <taxon>Bacteria</taxon>
        <taxon>Bacillati</taxon>
        <taxon>Actinomycetota</taxon>
        <taxon>Actinomycetes</taxon>
        <taxon>Kitasatosporales</taxon>
        <taxon>Streptomycetaceae</taxon>
        <taxon>Streptomyces</taxon>
    </lineage>
</organism>
<evidence type="ECO:0000313" key="3">
    <source>
        <dbReference type="EMBL" id="AVH60830.1"/>
    </source>
</evidence>
<dbReference type="InterPro" id="IPR005674">
    <property type="entry name" value="CocE/Ser_esterase"/>
</dbReference>
<dbReference type="SUPFAM" id="SSF53474">
    <property type="entry name" value="alpha/beta-Hydrolases"/>
    <property type="match status" value="1"/>
</dbReference>
<dbReference type="EMBL" id="CP026652">
    <property type="protein sequence ID" value="AVH60830.1"/>
    <property type="molecule type" value="Genomic_DNA"/>
</dbReference>
<proteinExistence type="predicted"/>
<dbReference type="InterPro" id="IPR050585">
    <property type="entry name" value="Xaa-Pro_dipeptidyl-ppase/CocE"/>
</dbReference>
<protein>
    <submittedName>
        <fullName evidence="3">X-Pro dipeptidyl-peptidase</fullName>
    </submittedName>
</protein>
<dbReference type="Gene3D" id="2.60.120.260">
    <property type="entry name" value="Galactose-binding domain-like"/>
    <property type="match status" value="1"/>
</dbReference>
<dbReference type="PANTHER" id="PTHR43056">
    <property type="entry name" value="PEPTIDASE S9 PROLYL OLIGOPEPTIDASE"/>
    <property type="match status" value="1"/>
</dbReference>
<dbReference type="PANTHER" id="PTHR43056:SF10">
    <property type="entry name" value="COCE_NOND FAMILY, PUTATIVE (AFU_ORTHOLOGUE AFUA_7G00600)-RELATED"/>
    <property type="match status" value="1"/>
</dbReference>
<dbReference type="NCBIfam" id="TIGR00976">
    <property type="entry name" value="CocE_NonD"/>
    <property type="match status" value="1"/>
</dbReference>
<dbReference type="Gene3D" id="1.10.3020.10">
    <property type="entry name" value="alpha-amino acid ester hydrolase ( Helical cap domain)"/>
    <property type="match status" value="1"/>
</dbReference>
<name>A0ABM6T1V2_9ACTN</name>
<dbReference type="InterPro" id="IPR029058">
    <property type="entry name" value="AB_hydrolase_fold"/>
</dbReference>
<dbReference type="Pfam" id="PF02129">
    <property type="entry name" value="Peptidase_S15"/>
    <property type="match status" value="1"/>
</dbReference>
<keyword evidence="1" id="KW-0378">Hydrolase</keyword>
<dbReference type="SUPFAM" id="SSF49785">
    <property type="entry name" value="Galactose-binding domain-like"/>
    <property type="match status" value="1"/>
</dbReference>
<dbReference type="SMART" id="SM00939">
    <property type="entry name" value="PepX_C"/>
    <property type="match status" value="1"/>
</dbReference>
<dbReference type="Gene3D" id="3.40.50.1820">
    <property type="entry name" value="alpha/beta hydrolase"/>
    <property type="match status" value="1"/>
</dbReference>
<reference evidence="3 4" key="1">
    <citation type="submission" date="2018-02" db="EMBL/GenBank/DDBJ databases">
        <title>Complete genome sequence of Streptomyces dengpaensis, the producer of angucyclines.</title>
        <authorList>
            <person name="Yumei L."/>
        </authorList>
    </citation>
    <scope>NUCLEOTIDE SEQUENCE [LARGE SCALE GENOMIC DNA]</scope>
    <source>
        <strain evidence="3 4">XZHG99</strain>
    </source>
</reference>
<dbReference type="Proteomes" id="UP000238413">
    <property type="component" value="Chromosome"/>
</dbReference>
<sequence>MVQPVTGFPGVTVETDVRCRLSDGVELLADVYRPEGAGGPYPVLLQRTPYGKQGAQSETAFAHPAWYAHQGFIVVVQDVRGRYASGGEFYPFRDEGRDGYDAVEWAAGLPGSNGRVGMYGFSYAGFTQLLAAVEQPPSLAAISPAMTNSQAYEGWTHNKGAFAYAFNAFWSSYLGIAEAVRRGDQERIEALSGALMHAPDNFWMAPEAFPALDRDITPYYFDWIEHPTYDDYWARWSIDSDYSRIQVPALHVAGLYDVFVSGTKRNFVGLRSGASTAEVAARQKFVVAPFHHMPWYPVVEVEDANSKVVDDWQVRFFTETLKETGTGTFESPVSTYVLGAGWRDFSAWPPQEAKMERLFLHSGGRANTRFGDGTLDTQTPGDELPDLYIYDPNAPVMSEGGHSCCVEELTPMGPACQCQREKARGLLVYTTAPQERDVDVVGDVTLTLYAASSAADTDWTARLCLVDEDGCSRNLQEGIVRAAFRESLTTPQPITPGEVYEYVIDLGPVSARVPAGARLRIDVTSSDFPQWARNSNSGYPGDGVPQVATQTVLHTAEYPSHLTLPMVPA</sequence>
<evidence type="ECO:0000259" key="2">
    <source>
        <dbReference type="SMART" id="SM00939"/>
    </source>
</evidence>
<dbReference type="InterPro" id="IPR000383">
    <property type="entry name" value="Xaa-Pro-like_dom"/>
</dbReference>
<feature type="domain" description="Xaa-Pro dipeptidyl-peptidase C-terminal" evidence="2">
    <location>
        <begin position="314"/>
        <end position="563"/>
    </location>
</feature>
<dbReference type="InterPro" id="IPR008979">
    <property type="entry name" value="Galactose-bd-like_sf"/>
</dbReference>
<gene>
    <name evidence="3" type="ORF">C4B68_39520</name>
</gene>
<dbReference type="Pfam" id="PF08530">
    <property type="entry name" value="PepX_C"/>
    <property type="match status" value="1"/>
</dbReference>